<evidence type="ECO:0000256" key="14">
    <source>
        <dbReference type="ARBA" id="ARBA00023128"/>
    </source>
</evidence>
<reference evidence="20" key="1">
    <citation type="journal article" name="Insects">
        <title>Tracking the Distribution and Burst of Nuclear Mitochondrial DNA Sequences (NUMTs) in Fig Wasp Genomes.</title>
        <authorList>
            <person name="Wang J.X."/>
            <person name="Liu J."/>
            <person name="Miao Y.H."/>
            <person name="Huang D.W."/>
            <person name="Xiao J.H."/>
        </authorList>
    </citation>
    <scope>NUCLEOTIDE SEQUENCE</scope>
</reference>
<evidence type="ECO:0000256" key="4">
    <source>
        <dbReference type="ARBA" id="ARBA00012944"/>
    </source>
</evidence>
<dbReference type="PRINTS" id="PR01437">
    <property type="entry name" value="NUOXDRDTASE4"/>
</dbReference>
<feature type="domain" description="NADH:ubiquinone oxidoreductase chain 4 N-terminal" evidence="19">
    <location>
        <begin position="2"/>
        <end position="97"/>
    </location>
</feature>
<dbReference type="GO" id="GO:0031966">
    <property type="term" value="C:mitochondrial membrane"/>
    <property type="evidence" value="ECO:0007669"/>
    <property type="project" value="UniProtKB-SubCell"/>
</dbReference>
<proteinExistence type="inferred from homology"/>
<dbReference type="GO" id="GO:0048039">
    <property type="term" value="F:ubiquinone binding"/>
    <property type="evidence" value="ECO:0007669"/>
    <property type="project" value="TreeGrafter"/>
</dbReference>
<keyword evidence="15 17" id="KW-0472">Membrane</keyword>
<keyword evidence="11 17" id="KW-1133">Transmembrane helix</keyword>
<dbReference type="Pfam" id="PF00361">
    <property type="entry name" value="Proton_antipo_M"/>
    <property type="match status" value="1"/>
</dbReference>
<evidence type="ECO:0000259" key="19">
    <source>
        <dbReference type="Pfam" id="PF01059"/>
    </source>
</evidence>
<evidence type="ECO:0000256" key="16">
    <source>
        <dbReference type="ARBA" id="ARBA00049551"/>
    </source>
</evidence>
<sequence>MMMSLVMMMVMIKNFHKNLLMNFYANILFLLSFLMFLNYGFNNYWSMIYYWMGLDNISFSLLILSLWITGLMILVKKMNNMNFYILLLLMLLFCLFMSFSSMNYFIFYLFFEITLIPTFILIMGWGYQPERIMASMYMLIYCLFASLPLLLIIYYLYNIFDSLIFEMIFWSNFNNNFIYFFLIFAFLVKLPMFMFHSWLPKAHVEAPISGSMILAGVLLKLGGYGLCRSMMIMMKSSINMNYIYITISLMGMIYLSLVCLQQLDMKILVAYSSVVHMAVMLMSIMSMTYWGYLSGILMMIGHGLCSSAMFIIVNFLYERTNSRNIMINKGMIYFIPSMYLWWFIFCSINMSAPISLNLLSEIIMVWVMLNWSNSVMILLMLGMFISAIYSLYLFSYSFHGKMMSLLIKIYPNNINNYIVMILHWIPLNFLILKMEMFI</sequence>
<evidence type="ECO:0000256" key="13">
    <source>
        <dbReference type="ARBA" id="ARBA00023075"/>
    </source>
</evidence>
<evidence type="ECO:0000256" key="2">
    <source>
        <dbReference type="ARBA" id="ARBA00004225"/>
    </source>
</evidence>
<dbReference type="GO" id="GO:0015990">
    <property type="term" value="P:electron transport coupled proton transport"/>
    <property type="evidence" value="ECO:0007669"/>
    <property type="project" value="TreeGrafter"/>
</dbReference>
<feature type="transmembrane region" description="Helical" evidence="17">
    <location>
        <begin position="267"/>
        <end position="290"/>
    </location>
</feature>
<feature type="transmembrane region" description="Helical" evidence="17">
    <location>
        <begin position="105"/>
        <end position="126"/>
    </location>
</feature>
<gene>
    <name evidence="20" type="primary">ND4</name>
</gene>
<dbReference type="EMBL" id="MT947596">
    <property type="protein sequence ID" value="QSV12560.1"/>
    <property type="molecule type" value="Genomic_DNA"/>
</dbReference>
<evidence type="ECO:0000256" key="6">
    <source>
        <dbReference type="ARBA" id="ARBA00022448"/>
    </source>
</evidence>
<feature type="transmembrane region" description="Helical" evidence="17">
    <location>
        <begin position="240"/>
        <end position="260"/>
    </location>
</feature>
<evidence type="ECO:0000256" key="5">
    <source>
        <dbReference type="ARBA" id="ARBA00021006"/>
    </source>
</evidence>
<feature type="transmembrane region" description="Helical" evidence="17">
    <location>
        <begin position="414"/>
        <end position="432"/>
    </location>
</feature>
<organism evidence="20">
    <name type="scientific">Dolichoris vasculosae</name>
    <dbReference type="NCBI Taxonomy" id="130022"/>
    <lineage>
        <taxon>Eukaryota</taxon>
        <taxon>Metazoa</taxon>
        <taxon>Ecdysozoa</taxon>
        <taxon>Arthropoda</taxon>
        <taxon>Hexapoda</taxon>
        <taxon>Insecta</taxon>
        <taxon>Pterygota</taxon>
        <taxon>Neoptera</taxon>
        <taxon>Endopterygota</taxon>
        <taxon>Hymenoptera</taxon>
        <taxon>Apocrita</taxon>
        <taxon>Proctotrupomorpha</taxon>
        <taxon>Chalcidoidea</taxon>
        <taxon>Agaonidae</taxon>
        <taxon>Agaoninae</taxon>
        <taxon>Dolichoris</taxon>
    </lineage>
</organism>
<feature type="transmembrane region" description="Helical" evidence="17">
    <location>
        <begin position="177"/>
        <end position="199"/>
    </location>
</feature>
<dbReference type="PANTHER" id="PTHR43507:SF20">
    <property type="entry name" value="NADH-UBIQUINONE OXIDOREDUCTASE CHAIN 4"/>
    <property type="match status" value="1"/>
</dbReference>
<evidence type="ECO:0000256" key="10">
    <source>
        <dbReference type="ARBA" id="ARBA00022982"/>
    </source>
</evidence>
<keyword evidence="8 17" id="KW-0812">Transmembrane</keyword>
<evidence type="ECO:0000256" key="1">
    <source>
        <dbReference type="ARBA" id="ARBA00003257"/>
    </source>
</evidence>
<comment type="function">
    <text evidence="17">Core subunit of the mitochondrial membrane respiratory chain NADH dehydrogenase (Complex I) which catalyzes electron transfer from NADH through the respiratory chain, using ubiquinone as an electron acceptor. Essential for the catalytic activity and assembly of complex I.</text>
</comment>
<keyword evidence="7 17" id="KW-0679">Respiratory chain</keyword>
<keyword evidence="13 17" id="KW-0830">Ubiquinone</keyword>
<evidence type="ECO:0000256" key="11">
    <source>
        <dbReference type="ARBA" id="ARBA00022989"/>
    </source>
</evidence>
<dbReference type="InterPro" id="IPR003918">
    <property type="entry name" value="NADH_UbQ_OxRdtase"/>
</dbReference>
<geneLocation type="mitochondrion" evidence="20"/>
<feature type="transmembrane region" description="Helical" evidence="17">
    <location>
        <begin position="211"/>
        <end position="234"/>
    </location>
</feature>
<keyword evidence="12 17" id="KW-0520">NAD</keyword>
<evidence type="ECO:0000256" key="7">
    <source>
        <dbReference type="ARBA" id="ARBA00022660"/>
    </source>
</evidence>
<dbReference type="GO" id="GO:0008137">
    <property type="term" value="F:NADH dehydrogenase (ubiquinone) activity"/>
    <property type="evidence" value="ECO:0007669"/>
    <property type="project" value="UniProtKB-UniRule"/>
</dbReference>
<evidence type="ECO:0000256" key="17">
    <source>
        <dbReference type="RuleBase" id="RU003297"/>
    </source>
</evidence>
<keyword evidence="10 17" id="KW-0249">Electron transport</keyword>
<accession>A0A8A2F6W2</accession>
<comment type="subcellular location">
    <subcellularLocation>
        <location evidence="2 17">Mitochondrion membrane</location>
        <topology evidence="2 17">Multi-pass membrane protein</topology>
    </subcellularLocation>
</comment>
<evidence type="ECO:0000256" key="8">
    <source>
        <dbReference type="ARBA" id="ARBA00022692"/>
    </source>
</evidence>
<feature type="transmembrane region" description="Helical" evidence="17">
    <location>
        <begin position="81"/>
        <end position="99"/>
    </location>
</feature>
<feature type="transmembrane region" description="Helical" evidence="17">
    <location>
        <begin position="47"/>
        <end position="74"/>
    </location>
</feature>
<dbReference type="Pfam" id="PF01059">
    <property type="entry name" value="Oxidored_q5_N"/>
    <property type="match status" value="1"/>
</dbReference>
<dbReference type="InterPro" id="IPR001750">
    <property type="entry name" value="ND/Mrp_TM"/>
</dbReference>
<evidence type="ECO:0000256" key="12">
    <source>
        <dbReference type="ARBA" id="ARBA00023027"/>
    </source>
</evidence>
<evidence type="ECO:0000313" key="20">
    <source>
        <dbReference type="EMBL" id="QSV12560.1"/>
    </source>
</evidence>
<evidence type="ECO:0000256" key="3">
    <source>
        <dbReference type="ARBA" id="ARBA00009025"/>
    </source>
</evidence>
<protein>
    <recommendedName>
        <fullName evidence="5 17">NADH-ubiquinone oxidoreductase chain 4</fullName>
        <ecNumber evidence="4 17">7.1.1.2</ecNumber>
    </recommendedName>
</protein>
<feature type="transmembrane region" description="Helical" evidence="17">
    <location>
        <begin position="21"/>
        <end position="41"/>
    </location>
</feature>
<name>A0A8A2F6W2_9HYME</name>
<evidence type="ECO:0000256" key="15">
    <source>
        <dbReference type="ARBA" id="ARBA00023136"/>
    </source>
</evidence>
<keyword evidence="14 17" id="KW-0496">Mitochondrion</keyword>
<comment type="similarity">
    <text evidence="3 17">Belongs to the complex I subunit 4 family.</text>
</comment>
<dbReference type="GO" id="GO:0042773">
    <property type="term" value="P:ATP synthesis coupled electron transport"/>
    <property type="evidence" value="ECO:0007669"/>
    <property type="project" value="InterPro"/>
</dbReference>
<keyword evidence="6 17" id="KW-0813">Transport</keyword>
<keyword evidence="9" id="KW-1278">Translocase</keyword>
<evidence type="ECO:0000256" key="9">
    <source>
        <dbReference type="ARBA" id="ARBA00022967"/>
    </source>
</evidence>
<feature type="transmembrane region" description="Helical" evidence="17">
    <location>
        <begin position="138"/>
        <end position="157"/>
    </location>
</feature>
<dbReference type="GO" id="GO:0003954">
    <property type="term" value="F:NADH dehydrogenase activity"/>
    <property type="evidence" value="ECO:0007669"/>
    <property type="project" value="TreeGrafter"/>
</dbReference>
<feature type="domain" description="NADH:quinone oxidoreductase/Mrp antiporter transmembrane" evidence="18">
    <location>
        <begin position="101"/>
        <end position="385"/>
    </location>
</feature>
<dbReference type="InterPro" id="IPR000260">
    <property type="entry name" value="NADH4_N"/>
</dbReference>
<comment type="catalytic activity">
    <reaction evidence="16 17">
        <text>a ubiquinone + NADH + 5 H(+)(in) = a ubiquinol + NAD(+) + 4 H(+)(out)</text>
        <dbReference type="Rhea" id="RHEA:29091"/>
        <dbReference type="Rhea" id="RHEA-COMP:9565"/>
        <dbReference type="Rhea" id="RHEA-COMP:9566"/>
        <dbReference type="ChEBI" id="CHEBI:15378"/>
        <dbReference type="ChEBI" id="CHEBI:16389"/>
        <dbReference type="ChEBI" id="CHEBI:17976"/>
        <dbReference type="ChEBI" id="CHEBI:57540"/>
        <dbReference type="ChEBI" id="CHEBI:57945"/>
        <dbReference type="EC" id="7.1.1.2"/>
    </reaction>
</comment>
<dbReference type="PANTHER" id="PTHR43507">
    <property type="entry name" value="NADH-UBIQUINONE OXIDOREDUCTASE CHAIN 4"/>
    <property type="match status" value="1"/>
</dbReference>
<feature type="transmembrane region" description="Helical" evidence="17">
    <location>
        <begin position="375"/>
        <end position="394"/>
    </location>
</feature>
<feature type="transmembrane region" description="Helical" evidence="17">
    <location>
        <begin position="296"/>
        <end position="317"/>
    </location>
</feature>
<dbReference type="EC" id="7.1.1.2" evidence="4 17"/>
<evidence type="ECO:0000259" key="18">
    <source>
        <dbReference type="Pfam" id="PF00361"/>
    </source>
</evidence>
<comment type="function">
    <text evidence="1">Core subunit of the mitochondrial membrane respiratory chain NADH dehydrogenase (Complex I) that is believed to belong to the minimal assembly required for catalysis. Complex I functions in the transfer of electrons from NADH to the respiratory chain. The immediate electron acceptor for the enzyme is believed to be ubiquinone.</text>
</comment>
<dbReference type="AlphaFoldDB" id="A0A8A2F6W2"/>
<feature type="transmembrane region" description="Helical" evidence="17">
    <location>
        <begin position="338"/>
        <end position="369"/>
    </location>
</feature>